<organism evidence="6 7">
    <name type="scientific">Terfezia boudieri ATCC MYA-4762</name>
    <dbReference type="NCBI Taxonomy" id="1051890"/>
    <lineage>
        <taxon>Eukaryota</taxon>
        <taxon>Fungi</taxon>
        <taxon>Dikarya</taxon>
        <taxon>Ascomycota</taxon>
        <taxon>Pezizomycotina</taxon>
        <taxon>Pezizomycetes</taxon>
        <taxon>Pezizales</taxon>
        <taxon>Pezizaceae</taxon>
        <taxon>Terfezia</taxon>
    </lineage>
</organism>
<evidence type="ECO:0000313" key="7">
    <source>
        <dbReference type="Proteomes" id="UP000267821"/>
    </source>
</evidence>
<dbReference type="InterPro" id="IPR036226">
    <property type="entry name" value="LipOase_C_sf"/>
</dbReference>
<gene>
    <name evidence="6" type="ORF">L211DRAFT_881915</name>
</gene>
<dbReference type="InterPro" id="IPR000907">
    <property type="entry name" value="LipOase"/>
</dbReference>
<dbReference type="OrthoDB" id="407298at2759"/>
<evidence type="ECO:0000256" key="4">
    <source>
        <dbReference type="ARBA" id="ARBA00023002"/>
    </source>
</evidence>
<dbReference type="STRING" id="1051890.A0A3N4M1W0"/>
<dbReference type="InterPro" id="IPR013819">
    <property type="entry name" value="LipOase_C"/>
</dbReference>
<dbReference type="Proteomes" id="UP000267821">
    <property type="component" value="Unassembled WGS sequence"/>
</dbReference>
<dbReference type="InParanoid" id="A0A3N4M1W0"/>
<evidence type="ECO:0000256" key="3">
    <source>
        <dbReference type="ARBA" id="ARBA00022964"/>
    </source>
</evidence>
<dbReference type="Gene3D" id="3.10.450.60">
    <property type="match status" value="1"/>
</dbReference>
<keyword evidence="4" id="KW-0560">Oxidoreductase</keyword>
<dbReference type="GO" id="GO:0050584">
    <property type="term" value="F:linoleate 11-lipoxygenase activity"/>
    <property type="evidence" value="ECO:0007669"/>
    <property type="project" value="UniProtKB-ARBA"/>
</dbReference>
<reference evidence="6 7" key="1">
    <citation type="journal article" date="2018" name="Nat. Ecol. Evol.">
        <title>Pezizomycetes genomes reveal the molecular basis of ectomycorrhizal truffle lifestyle.</title>
        <authorList>
            <person name="Murat C."/>
            <person name="Payen T."/>
            <person name="Noel B."/>
            <person name="Kuo A."/>
            <person name="Morin E."/>
            <person name="Chen J."/>
            <person name="Kohler A."/>
            <person name="Krizsan K."/>
            <person name="Balestrini R."/>
            <person name="Da Silva C."/>
            <person name="Montanini B."/>
            <person name="Hainaut M."/>
            <person name="Levati E."/>
            <person name="Barry K.W."/>
            <person name="Belfiori B."/>
            <person name="Cichocki N."/>
            <person name="Clum A."/>
            <person name="Dockter R.B."/>
            <person name="Fauchery L."/>
            <person name="Guy J."/>
            <person name="Iotti M."/>
            <person name="Le Tacon F."/>
            <person name="Lindquist E.A."/>
            <person name="Lipzen A."/>
            <person name="Malagnac F."/>
            <person name="Mello A."/>
            <person name="Molinier V."/>
            <person name="Miyauchi S."/>
            <person name="Poulain J."/>
            <person name="Riccioni C."/>
            <person name="Rubini A."/>
            <person name="Sitrit Y."/>
            <person name="Splivallo R."/>
            <person name="Traeger S."/>
            <person name="Wang M."/>
            <person name="Zifcakova L."/>
            <person name="Wipf D."/>
            <person name="Zambonelli A."/>
            <person name="Paolocci F."/>
            <person name="Nowrousian M."/>
            <person name="Ottonello S."/>
            <person name="Baldrian P."/>
            <person name="Spatafora J.W."/>
            <person name="Henrissat B."/>
            <person name="Nagy L.G."/>
            <person name="Aury J.M."/>
            <person name="Wincker P."/>
            <person name="Grigoriev I.V."/>
            <person name="Bonfante P."/>
            <person name="Martin F.M."/>
        </authorList>
    </citation>
    <scope>NUCLEOTIDE SEQUENCE [LARGE SCALE GENOMIC DNA]</scope>
    <source>
        <strain evidence="6 7">ATCC MYA-4762</strain>
    </source>
</reference>
<evidence type="ECO:0000313" key="6">
    <source>
        <dbReference type="EMBL" id="RPB29154.1"/>
    </source>
</evidence>
<sequence length="730" mass="82241">MELPFPLPFPLPLPRGDSSEDRHAKLREALAGLSDWNTGVLSCQLLQWKVTPEYHDITSPIDKPGGISRGLPLLRPGKGLNLVGKIADFYSAWPEDAKPRIAKGTYQNTQKALSGIFKLCLHKYDAYLDLIQVEPFLPVSLPVEERRKIYTWSEVGGYPPHLAIVPPGDKHNDLFNASRLAGVKSLLGAVIPKELMDLNPSKGATLSENTTYNQSLVKEAKNIYINPNVGTRTTPRPPGVPLKLDWYTDFVFAQQYFTGTNPTTIRLATDEWITRFRDTAKGQGNQDMVKLIDEAAKAKSLYVLDYSDFRTMVGAEPTDIFTSNASLPGDTRKDRWAVAPVCLFNLPADDGILHPLAIVIDYIKDMASSVVIFNKRLDSSVTSIDEATDWPWRYAKTCIQVADWHKHELGVHLSLTHLVEEAVIVAAHRSFDDNHPVYRILKPHWLKTLAINEAARAILVPSVINMISGMKPEHVLKFVRAEYNNFNFTKRYILNDLPDRGFPLDKVGLGEKQFHNYAYARNMIFMWSILRKFVTGFFSAFSELDSDDKIKNDNNIQTWVKELREFGKLTTFPDIKTRDELIDAVTMCIHIASPQHTAINYLQEYYQTFVINKPPSFFVAPPTSLEALEALTEPDLVKALPMNQLRQWLLAAQLPHLLNETVALKESLPHYALTLIQTASEEEVKNAAKELYVDLGIIGEAFEQVSEKMDPETGGYHVMKPDTTAVSILI</sequence>
<dbReference type="GO" id="GO:0034440">
    <property type="term" value="P:lipid oxidation"/>
    <property type="evidence" value="ECO:0007669"/>
    <property type="project" value="InterPro"/>
</dbReference>
<name>A0A3N4M1W0_9PEZI</name>
<keyword evidence="7" id="KW-1185">Reference proteome</keyword>
<feature type="domain" description="Lipoxygenase" evidence="5">
    <location>
        <begin position="91"/>
        <end position="730"/>
    </location>
</feature>
<dbReference type="GO" id="GO:0046872">
    <property type="term" value="F:metal ion binding"/>
    <property type="evidence" value="ECO:0007669"/>
    <property type="project" value="UniProtKB-KW"/>
</dbReference>
<dbReference type="Gene3D" id="1.20.245.10">
    <property type="entry name" value="Lipoxygenase-1, Domain 5"/>
    <property type="match status" value="1"/>
</dbReference>
<dbReference type="EMBL" id="ML121528">
    <property type="protein sequence ID" value="RPB29154.1"/>
    <property type="molecule type" value="Genomic_DNA"/>
</dbReference>
<proteinExistence type="predicted"/>
<dbReference type="SUPFAM" id="SSF48484">
    <property type="entry name" value="Lipoxigenase"/>
    <property type="match status" value="1"/>
</dbReference>
<protein>
    <recommendedName>
        <fullName evidence="1">Manganese lipoxygenase</fullName>
    </recommendedName>
</protein>
<dbReference type="AlphaFoldDB" id="A0A3N4M1W0"/>
<keyword evidence="3" id="KW-0223">Dioxygenase</keyword>
<keyword evidence="2" id="KW-0479">Metal-binding</keyword>
<evidence type="ECO:0000256" key="1">
    <source>
        <dbReference type="ARBA" id="ARBA00021175"/>
    </source>
</evidence>
<evidence type="ECO:0000259" key="5">
    <source>
        <dbReference type="PROSITE" id="PS51393"/>
    </source>
</evidence>
<dbReference type="PROSITE" id="PS51393">
    <property type="entry name" value="LIPOXYGENASE_3"/>
    <property type="match status" value="1"/>
</dbReference>
<evidence type="ECO:0000256" key="2">
    <source>
        <dbReference type="ARBA" id="ARBA00022723"/>
    </source>
</evidence>
<accession>A0A3N4M1W0</accession>
<dbReference type="Pfam" id="PF00305">
    <property type="entry name" value="Lipoxygenase"/>
    <property type="match status" value="1"/>
</dbReference>
<dbReference type="GO" id="GO:0043651">
    <property type="term" value="P:linoleic acid metabolic process"/>
    <property type="evidence" value="ECO:0007669"/>
    <property type="project" value="UniProtKB-ARBA"/>
</dbReference>
<dbReference type="PANTHER" id="PTHR11771">
    <property type="entry name" value="LIPOXYGENASE"/>
    <property type="match status" value="1"/>
</dbReference>